<dbReference type="PATRIC" id="fig|1590.201.peg.961"/>
<protein>
    <submittedName>
        <fullName evidence="1">Uncharacterized protein</fullName>
    </submittedName>
</protein>
<dbReference type="AlphaFoldDB" id="A0A165RVJ0"/>
<evidence type="ECO:0000313" key="1">
    <source>
        <dbReference type="EMBL" id="KZU95911.1"/>
    </source>
</evidence>
<gene>
    <name evidence="1" type="ORF">Lp19_1190</name>
</gene>
<name>A0A165RVJ0_LACPN</name>
<accession>A0A165RVJ0</accession>
<dbReference type="Proteomes" id="UP000076882">
    <property type="component" value="Unassembled WGS sequence"/>
</dbReference>
<comment type="caution">
    <text evidence="1">The sequence shown here is derived from an EMBL/GenBank/DDBJ whole genome shotgun (WGS) entry which is preliminary data.</text>
</comment>
<organism evidence="1 2">
    <name type="scientific">Lactiplantibacillus plantarum</name>
    <name type="common">Lactobacillus plantarum</name>
    <dbReference type="NCBI Taxonomy" id="1590"/>
    <lineage>
        <taxon>Bacteria</taxon>
        <taxon>Bacillati</taxon>
        <taxon>Bacillota</taxon>
        <taxon>Bacilli</taxon>
        <taxon>Lactobacillales</taxon>
        <taxon>Lactobacillaceae</taxon>
        <taxon>Lactiplantibacillus</taxon>
    </lineage>
</organism>
<dbReference type="EMBL" id="LUXM01000024">
    <property type="protein sequence ID" value="KZU95911.1"/>
    <property type="molecule type" value="Genomic_DNA"/>
</dbReference>
<proteinExistence type="predicted"/>
<reference evidence="1 2" key="1">
    <citation type="submission" date="2016-03" db="EMBL/GenBank/DDBJ databases">
        <title>Comparative genomics of 54 Lactobacillus plantarum strains reveals genomic uncoupling from niche constraints.</title>
        <authorList>
            <person name="Martino M.E."/>
        </authorList>
    </citation>
    <scope>NUCLEOTIDE SEQUENCE [LARGE SCALE GENOMIC DNA]</scope>
    <source>
        <strain evidence="1 2">19.1</strain>
    </source>
</reference>
<evidence type="ECO:0000313" key="2">
    <source>
        <dbReference type="Proteomes" id="UP000076882"/>
    </source>
</evidence>
<sequence>MIGLSTINELCDIKRLSSINKAAVQLVPYLIYQDDSLLSTINCLKWIVQHQELIATLKKASKYPSLLSDERFIKLERCKNVFGLKTYDAMELEQKTSLVSKKVFINNELTSSPIVLADILRSEINENRLLSLPYVMSNSEVPFFLNEYDKCSSQSSEYPVYFADLITYFYSDLLTCGSFNEAIAVETPLSTWAYCHNKDYKDEFVETHKNLLREIISDLDLNEFDESSYEEIEQKILNNECLSEELSESIEDVESFSYTQENIFLFIKSLDLSSVELCILSLIASIFSLSEEDKPFYYSERNLIIPVTIDYGFSQTINEIQFVSLIMLFGKVIETFKRNKNANICNQE</sequence>